<feature type="coiled-coil region" evidence="1">
    <location>
        <begin position="12"/>
        <end position="74"/>
    </location>
</feature>
<protein>
    <submittedName>
        <fullName evidence="2">Uncharacterized protein</fullName>
    </submittedName>
</protein>
<name>A0A8J5D1W9_CHIOP</name>
<accession>A0A8J5D1W9</accession>
<dbReference type="AlphaFoldDB" id="A0A8J5D1W9"/>
<evidence type="ECO:0000256" key="1">
    <source>
        <dbReference type="SAM" id="Coils"/>
    </source>
</evidence>
<keyword evidence="1" id="KW-0175">Coiled coil</keyword>
<sequence length="184" mass="20680">MTEEKVVLASSLQEKDSCIVQLKEDLDKMTEEKVVLASSLQEKDSCIMQLKEDMDKMTAQLREKDICIEELKQQMAQQMVGQAAQTSSSAHQHETLVTALNEKLVASKTEAEKQRCHIQGLENRLVDKEQGVAGGKEEATLEAEKTIRRLKGELYTVKDKLKLERGVGEMHVSKCALVIYDICL</sequence>
<comment type="caution">
    <text evidence="2">The sequence shown here is derived from an EMBL/GenBank/DDBJ whole genome shotgun (WGS) entry which is preliminary data.</text>
</comment>
<proteinExistence type="predicted"/>
<gene>
    <name evidence="2" type="ORF">GWK47_029748</name>
</gene>
<dbReference type="EMBL" id="JACEEZ010000875">
    <property type="protein sequence ID" value="KAG0729739.1"/>
    <property type="molecule type" value="Genomic_DNA"/>
</dbReference>
<reference evidence="2" key="1">
    <citation type="submission" date="2020-07" db="EMBL/GenBank/DDBJ databases">
        <title>The High-quality genome of the commercially important snow crab, Chionoecetes opilio.</title>
        <authorList>
            <person name="Jeong J.-H."/>
            <person name="Ryu S."/>
        </authorList>
    </citation>
    <scope>NUCLEOTIDE SEQUENCE</scope>
    <source>
        <strain evidence="2">MADBK_172401_WGS</strain>
        <tissue evidence="2">Digestive gland</tissue>
    </source>
</reference>
<dbReference type="Proteomes" id="UP000770661">
    <property type="component" value="Unassembled WGS sequence"/>
</dbReference>
<evidence type="ECO:0000313" key="2">
    <source>
        <dbReference type="EMBL" id="KAG0729739.1"/>
    </source>
</evidence>
<keyword evidence="3" id="KW-1185">Reference proteome</keyword>
<organism evidence="2 3">
    <name type="scientific">Chionoecetes opilio</name>
    <name type="common">Atlantic snow crab</name>
    <name type="synonym">Cancer opilio</name>
    <dbReference type="NCBI Taxonomy" id="41210"/>
    <lineage>
        <taxon>Eukaryota</taxon>
        <taxon>Metazoa</taxon>
        <taxon>Ecdysozoa</taxon>
        <taxon>Arthropoda</taxon>
        <taxon>Crustacea</taxon>
        <taxon>Multicrustacea</taxon>
        <taxon>Malacostraca</taxon>
        <taxon>Eumalacostraca</taxon>
        <taxon>Eucarida</taxon>
        <taxon>Decapoda</taxon>
        <taxon>Pleocyemata</taxon>
        <taxon>Brachyura</taxon>
        <taxon>Eubrachyura</taxon>
        <taxon>Majoidea</taxon>
        <taxon>Majidae</taxon>
        <taxon>Chionoecetes</taxon>
    </lineage>
</organism>
<evidence type="ECO:0000313" key="3">
    <source>
        <dbReference type="Proteomes" id="UP000770661"/>
    </source>
</evidence>